<evidence type="ECO:0000256" key="6">
    <source>
        <dbReference type="SAM" id="Coils"/>
    </source>
</evidence>
<feature type="compositionally biased region" description="Pro residues" evidence="7">
    <location>
        <begin position="1"/>
        <end position="12"/>
    </location>
</feature>
<dbReference type="GO" id="GO:0016020">
    <property type="term" value="C:membrane"/>
    <property type="evidence" value="ECO:0007669"/>
    <property type="project" value="UniProtKB-SubCell"/>
</dbReference>
<dbReference type="InterPro" id="IPR020846">
    <property type="entry name" value="MFS_dom"/>
</dbReference>
<feature type="transmembrane region" description="Helical" evidence="8">
    <location>
        <begin position="522"/>
        <end position="542"/>
    </location>
</feature>
<evidence type="ECO:0000256" key="1">
    <source>
        <dbReference type="ARBA" id="ARBA00004141"/>
    </source>
</evidence>
<dbReference type="AlphaFoldDB" id="A0A5J4Z2W0"/>
<evidence type="ECO:0000256" key="3">
    <source>
        <dbReference type="ARBA" id="ARBA00022692"/>
    </source>
</evidence>
<dbReference type="Gene3D" id="1.20.1250.20">
    <property type="entry name" value="MFS general substrate transporter like domains"/>
    <property type="match status" value="1"/>
</dbReference>
<evidence type="ECO:0000259" key="9">
    <source>
        <dbReference type="PROSITE" id="PS50850"/>
    </source>
</evidence>
<keyword evidence="4 8" id="KW-1133">Transmembrane helix</keyword>
<dbReference type="PANTHER" id="PTHR23504">
    <property type="entry name" value="MAJOR FACILITATOR SUPERFAMILY DOMAIN-CONTAINING PROTEIN 10"/>
    <property type="match status" value="1"/>
</dbReference>
<keyword evidence="5 8" id="KW-0472">Membrane</keyword>
<dbReference type="GO" id="GO:0022857">
    <property type="term" value="F:transmembrane transporter activity"/>
    <property type="evidence" value="ECO:0007669"/>
    <property type="project" value="InterPro"/>
</dbReference>
<comment type="caution">
    <text evidence="10">The sequence shown here is derived from an EMBL/GenBank/DDBJ whole genome shotgun (WGS) entry which is preliminary data.</text>
</comment>
<dbReference type="PANTHER" id="PTHR23504:SF111">
    <property type="entry name" value="MAJOR FACILITATOR SUPERFAMILY (MFS) PROFILE DOMAIN-CONTAINING PROTEIN"/>
    <property type="match status" value="1"/>
</dbReference>
<feature type="transmembrane region" description="Helical" evidence="8">
    <location>
        <begin position="235"/>
        <end position="255"/>
    </location>
</feature>
<feature type="region of interest" description="Disordered" evidence="7">
    <location>
        <begin position="1"/>
        <end position="37"/>
    </location>
</feature>
<protein>
    <submittedName>
        <fullName evidence="10">Tetracycline resistance protein, class G</fullName>
    </submittedName>
</protein>
<accession>A0A5J4Z2W0</accession>
<keyword evidence="11" id="KW-1185">Reference proteome</keyword>
<feature type="transmembrane region" description="Helical" evidence="8">
    <location>
        <begin position="347"/>
        <end position="375"/>
    </location>
</feature>
<evidence type="ECO:0000256" key="7">
    <source>
        <dbReference type="SAM" id="MobiDB-lite"/>
    </source>
</evidence>
<dbReference type="CDD" id="cd17330">
    <property type="entry name" value="MFS_SLC46_TetA_like"/>
    <property type="match status" value="1"/>
</dbReference>
<feature type="transmembrane region" description="Helical" evidence="8">
    <location>
        <begin position="162"/>
        <end position="180"/>
    </location>
</feature>
<organism evidence="10 11">
    <name type="scientific">Porphyridium purpureum</name>
    <name type="common">Red alga</name>
    <name type="synonym">Porphyridium cruentum</name>
    <dbReference type="NCBI Taxonomy" id="35688"/>
    <lineage>
        <taxon>Eukaryota</taxon>
        <taxon>Rhodophyta</taxon>
        <taxon>Bangiophyceae</taxon>
        <taxon>Porphyridiales</taxon>
        <taxon>Porphyridiaceae</taxon>
        <taxon>Porphyridium</taxon>
    </lineage>
</organism>
<evidence type="ECO:0000313" key="11">
    <source>
        <dbReference type="Proteomes" id="UP000324585"/>
    </source>
</evidence>
<feature type="transmembrane region" description="Helical" evidence="8">
    <location>
        <begin position="93"/>
        <end position="113"/>
    </location>
</feature>
<evidence type="ECO:0000256" key="8">
    <source>
        <dbReference type="SAM" id="Phobius"/>
    </source>
</evidence>
<gene>
    <name evidence="10" type="ORF">FVE85_5185</name>
</gene>
<comment type="subcellular location">
    <subcellularLocation>
        <location evidence="1">Membrane</location>
        <topology evidence="1">Multi-pass membrane protein</topology>
    </subcellularLocation>
</comment>
<feature type="coiled-coil region" evidence="6">
    <location>
        <begin position="52"/>
        <end position="79"/>
    </location>
</feature>
<dbReference type="SUPFAM" id="SSF103473">
    <property type="entry name" value="MFS general substrate transporter"/>
    <property type="match status" value="1"/>
</dbReference>
<dbReference type="Pfam" id="PF07690">
    <property type="entry name" value="MFS_1"/>
    <property type="match status" value="2"/>
</dbReference>
<dbReference type="PROSITE" id="PS50850">
    <property type="entry name" value="MFS"/>
    <property type="match status" value="1"/>
</dbReference>
<evidence type="ECO:0000256" key="4">
    <source>
        <dbReference type="ARBA" id="ARBA00022989"/>
    </source>
</evidence>
<feature type="transmembrane region" description="Helical" evidence="8">
    <location>
        <begin position="125"/>
        <end position="142"/>
    </location>
</feature>
<evidence type="ECO:0000313" key="10">
    <source>
        <dbReference type="EMBL" id="KAA8497600.1"/>
    </source>
</evidence>
<feature type="transmembrane region" description="Helical" evidence="8">
    <location>
        <begin position="419"/>
        <end position="439"/>
    </location>
</feature>
<evidence type="ECO:0000256" key="5">
    <source>
        <dbReference type="ARBA" id="ARBA00023136"/>
    </source>
</evidence>
<keyword evidence="3 8" id="KW-0812">Transmembrane</keyword>
<dbReference type="Proteomes" id="UP000324585">
    <property type="component" value="Unassembled WGS sequence"/>
</dbReference>
<dbReference type="OrthoDB" id="419616at2759"/>
<name>A0A5J4Z2W0_PORPP</name>
<feature type="transmembrane region" description="Helical" evidence="8">
    <location>
        <begin position="261"/>
        <end position="283"/>
    </location>
</feature>
<dbReference type="InterPro" id="IPR036259">
    <property type="entry name" value="MFS_trans_sf"/>
</dbReference>
<dbReference type="EMBL" id="VRMN01000001">
    <property type="protein sequence ID" value="KAA8497600.1"/>
    <property type="molecule type" value="Genomic_DNA"/>
</dbReference>
<feature type="transmembrane region" description="Helical" evidence="8">
    <location>
        <begin position="381"/>
        <end position="407"/>
    </location>
</feature>
<feature type="domain" description="Major facilitator superfamily (MFS) profile" evidence="9">
    <location>
        <begin position="88"/>
        <end position="547"/>
    </location>
</feature>
<keyword evidence="2" id="KW-0813">Transport</keyword>
<dbReference type="OMA" id="PWKELQP"/>
<dbReference type="InterPro" id="IPR011701">
    <property type="entry name" value="MFS"/>
</dbReference>
<evidence type="ECO:0000256" key="2">
    <source>
        <dbReference type="ARBA" id="ARBA00022448"/>
    </source>
</evidence>
<feature type="transmembrane region" description="Helical" evidence="8">
    <location>
        <begin position="451"/>
        <end position="474"/>
    </location>
</feature>
<keyword evidence="6" id="KW-0175">Coiled coil</keyword>
<proteinExistence type="predicted"/>
<reference evidence="11" key="1">
    <citation type="journal article" date="2019" name="Nat. Commun.">
        <title>Expansion of phycobilisome linker gene families in mesophilic red algae.</title>
        <authorList>
            <person name="Lee J."/>
            <person name="Kim D."/>
            <person name="Bhattacharya D."/>
            <person name="Yoon H.S."/>
        </authorList>
    </citation>
    <scope>NUCLEOTIDE SEQUENCE [LARGE SCALE GENOMIC DNA]</scope>
    <source>
        <strain evidence="11">CCMP 1328</strain>
    </source>
</reference>
<sequence>MAGILPPPPGYEPLPFGVPDKESDGSPPAQAGEARAHVSAAKLNGGFHGSRLAENESELQQQEEVAEESSGQLDILIRQDPALFEPLPWSKLYSLYFVCGSDAAVLMVIAPFLPEFCEKALGISPRNVGSAAGLISSAYSFANGFASPYVGHWSDLYGRKPVLLFGLLTSFVTTLTFAFCTKLWQATLCRGITGLLNSNFSVARAFLADVTRNTSPNDRASAFGYLGATWGVSRLLSASVAGATVGITLAFLPGSLGTNNYLMPCIFVSLLQCASFIVALVFLPETSPQTSRNDEACRKETDGQEMSAVQHLNSKHVKNSAEQPRRSSPSSILSRCSHLRAVGGWPLVGLICINALHSFANGANLLIMVLIWSLAAEHGGYGFGASLTSFAFAVFGLLGLVFQLASFSHLSMRLGARKVYSLGCFLLVLGSFTIAFGHVPLTRLSVGNPRWWATLMAILLPNSIGFMLGLPVLGGILSNSVPTDVQGLTQGVAQLFAQIGRCAGPLVCGLLFSASVAHARPWWSFVVIAVLYMICGSLAFMLPERYDRQYVEEHS</sequence>